<dbReference type="InterPro" id="IPR013083">
    <property type="entry name" value="Znf_RING/FYVE/PHD"/>
</dbReference>
<dbReference type="SMART" id="SM00184">
    <property type="entry name" value="RING"/>
    <property type="match status" value="1"/>
</dbReference>
<dbReference type="PROSITE" id="PS50089">
    <property type="entry name" value="ZF_RING_2"/>
    <property type="match status" value="1"/>
</dbReference>
<dbReference type="Gene3D" id="3.30.70.2330">
    <property type="match status" value="1"/>
</dbReference>
<dbReference type="Gene3D" id="3.40.50.300">
    <property type="entry name" value="P-loop containing nucleotide triphosphate hydrolases"/>
    <property type="match status" value="1"/>
</dbReference>
<dbReference type="SMART" id="SM00490">
    <property type="entry name" value="HELICc"/>
    <property type="match status" value="1"/>
</dbReference>
<dbReference type="GO" id="GO:0008270">
    <property type="term" value="F:zinc ion binding"/>
    <property type="evidence" value="ECO:0007669"/>
    <property type="project" value="UniProtKB-KW"/>
</dbReference>
<dbReference type="InterPro" id="IPR038718">
    <property type="entry name" value="SNF2-like_sf"/>
</dbReference>
<comment type="caution">
    <text evidence="16">The sequence shown here is derived from an EMBL/GenBank/DDBJ whole genome shotgun (WGS) entry which is preliminary data.</text>
</comment>
<comment type="similarity">
    <text evidence="2">Belongs to the SNF2/RAD54 helicase family.</text>
</comment>
<dbReference type="Pfam" id="PF00176">
    <property type="entry name" value="SNF2-rel_dom"/>
    <property type="match status" value="1"/>
</dbReference>
<sequence length="929" mass="103371">MTAGWKRKADPANAVDLTGDGLDSETLSRPAKVGRIAPPDHIQNTSSGEHFGEDATFVSLSQASAIDGDDAEAEDLIQGSQDYEVSISYILYGILPTKIVGVRYYRGNATIGEHVILTREPNNQYDRNAIRVDNVMGHQIGHIPRTVANKLAKYMDSRNLIVEGILTGMIGAYDCPIDLKLFGPSEPALRRDLSQQLAFDRIPLSALKSFEREQIRQQREREKALKQVQKNAHALAKRGIQWDASNDPMFANLHGLEGFTGTENFDDLLSQSSTFNPRDINQVTENFGLGETDLVNMPMADTPPALSTKLLPYQRQGLAWMIEKESPRLPAPGSQDTVQLWKRQGNLFTNIATNFSTAQDPPLASGGILADDMGLGKTIQIVSLILANSTPKGLDSPKTSLIISPVGVMSNWKNQIEEHTKAECTPRVLIYHGAGKKEAGKLSEFDIVITSYGALAKEFNPTAKNPPTKGIFSMHWRRVVLDEGHTIRSPRSKGALAACTLRADSRWTLTGTPIINSLKDLYSQVRFLKLTGGLEDMAVFNSVLIRPLANDDPGARLVLQALMATICLRRRKDMDFVNLRLPPLTSRVLRVKFHPHEQEKYNMFQSEAQGVLLDYKSRDKQGNIAYSHLLEILLRMRQVCNHWALCKNRVDKLMSLLEKNKVIPLTPENVKALQEMLQIRIENQDMCPICLDTMDQPVITACAHAFDRGCIEQVIERQHKCPLCRAEIKDTSSLVSPAAELGENDETVDADPNRPSSKIEALVKVLTAKGQAADTKTVVFSQWTSFLDLVEPHLQRCGIGYTRIDGKMDSAKRDNSTQTFKTDPNCKVLLASLSVCSVGLNLTVANQAILADSWWAPAIEDQAVDRVYRLGQKRDTTVWRLVMEGSIEDRVLEIQETKRKLMSAAFRETSKKKAEDRATRVADLEKLLS</sequence>
<keyword evidence="10" id="KW-0539">Nucleus</keyword>
<dbReference type="InterPro" id="IPR014905">
    <property type="entry name" value="HIRAN"/>
</dbReference>
<keyword evidence="7" id="KW-0347">Helicase</keyword>
<comment type="subcellular location">
    <subcellularLocation>
        <location evidence="1">Nucleus</location>
    </subcellularLocation>
</comment>
<keyword evidence="5 11" id="KW-0863">Zinc-finger</keyword>
<dbReference type="PROSITE" id="PS51194">
    <property type="entry name" value="HELICASE_CTER"/>
    <property type="match status" value="1"/>
</dbReference>
<evidence type="ECO:0000256" key="4">
    <source>
        <dbReference type="ARBA" id="ARBA00022741"/>
    </source>
</evidence>
<dbReference type="GO" id="GO:0005634">
    <property type="term" value="C:nucleus"/>
    <property type="evidence" value="ECO:0007669"/>
    <property type="project" value="UniProtKB-SubCell"/>
</dbReference>
<dbReference type="EMBL" id="VIFY01000184">
    <property type="protein sequence ID" value="TQB68874.1"/>
    <property type="molecule type" value="Genomic_DNA"/>
</dbReference>
<dbReference type="OrthoDB" id="448448at2759"/>
<keyword evidence="9" id="KW-0067">ATP-binding</keyword>
<name>A0A507QP45_MONPU</name>
<evidence type="ECO:0000313" key="17">
    <source>
        <dbReference type="Proteomes" id="UP000319663"/>
    </source>
</evidence>
<dbReference type="InterPro" id="IPR001650">
    <property type="entry name" value="Helicase_C-like"/>
</dbReference>
<keyword evidence="17" id="KW-1185">Reference proteome</keyword>
<dbReference type="Pfam" id="PF00271">
    <property type="entry name" value="Helicase_C"/>
    <property type="match status" value="1"/>
</dbReference>
<dbReference type="Pfam" id="PF08797">
    <property type="entry name" value="HIRAN"/>
    <property type="match status" value="1"/>
</dbReference>
<feature type="domain" description="Helicase ATP-binding" evidence="14">
    <location>
        <begin position="358"/>
        <end position="531"/>
    </location>
</feature>
<evidence type="ECO:0000256" key="10">
    <source>
        <dbReference type="ARBA" id="ARBA00023242"/>
    </source>
</evidence>
<dbReference type="CDD" id="cd18793">
    <property type="entry name" value="SF2_C_SNF"/>
    <property type="match status" value="1"/>
</dbReference>
<dbReference type="SUPFAM" id="SSF52540">
    <property type="entry name" value="P-loop containing nucleoside triphosphate hydrolases"/>
    <property type="match status" value="2"/>
</dbReference>
<dbReference type="InterPro" id="IPR049730">
    <property type="entry name" value="SNF2/RAD54-like_C"/>
</dbReference>
<evidence type="ECO:0000259" key="14">
    <source>
        <dbReference type="PROSITE" id="PS51192"/>
    </source>
</evidence>
<dbReference type="Proteomes" id="UP000319663">
    <property type="component" value="Unassembled WGS sequence"/>
</dbReference>
<protein>
    <recommendedName>
        <fullName evidence="18">Helicase-like transcription factor</fullName>
    </recommendedName>
</protein>
<gene>
    <name evidence="16" type="ORF">MPDQ_002647</name>
</gene>
<dbReference type="GO" id="GO:0005524">
    <property type="term" value="F:ATP binding"/>
    <property type="evidence" value="ECO:0007669"/>
    <property type="project" value="UniProtKB-KW"/>
</dbReference>
<accession>A0A507QP45</accession>
<evidence type="ECO:0000256" key="2">
    <source>
        <dbReference type="ARBA" id="ARBA00007025"/>
    </source>
</evidence>
<dbReference type="SUPFAM" id="SSF57850">
    <property type="entry name" value="RING/U-box"/>
    <property type="match status" value="1"/>
</dbReference>
<evidence type="ECO:0000256" key="9">
    <source>
        <dbReference type="ARBA" id="ARBA00022840"/>
    </source>
</evidence>
<dbReference type="Pfam" id="PF13639">
    <property type="entry name" value="zf-RING_2"/>
    <property type="match status" value="1"/>
</dbReference>
<feature type="region of interest" description="Disordered" evidence="12">
    <location>
        <begin position="1"/>
        <end position="51"/>
    </location>
</feature>
<dbReference type="GO" id="GO:0008094">
    <property type="term" value="F:ATP-dependent activity, acting on DNA"/>
    <property type="evidence" value="ECO:0007669"/>
    <property type="project" value="TreeGrafter"/>
</dbReference>
<proteinExistence type="inferred from homology"/>
<dbReference type="GO" id="GO:0006281">
    <property type="term" value="P:DNA repair"/>
    <property type="evidence" value="ECO:0007669"/>
    <property type="project" value="TreeGrafter"/>
</dbReference>
<evidence type="ECO:0000256" key="11">
    <source>
        <dbReference type="PROSITE-ProRule" id="PRU00175"/>
    </source>
</evidence>
<feature type="domain" description="Helicase C-terminal" evidence="15">
    <location>
        <begin position="758"/>
        <end position="925"/>
    </location>
</feature>
<dbReference type="SMART" id="SM00910">
    <property type="entry name" value="HIRAN"/>
    <property type="match status" value="1"/>
</dbReference>
<dbReference type="GO" id="GO:0016818">
    <property type="term" value="F:hydrolase activity, acting on acid anhydrides, in phosphorus-containing anhydrides"/>
    <property type="evidence" value="ECO:0007669"/>
    <property type="project" value="InterPro"/>
</dbReference>
<evidence type="ECO:0000259" key="15">
    <source>
        <dbReference type="PROSITE" id="PS51194"/>
    </source>
</evidence>
<dbReference type="GO" id="GO:0004386">
    <property type="term" value="F:helicase activity"/>
    <property type="evidence" value="ECO:0007669"/>
    <property type="project" value="UniProtKB-KW"/>
</dbReference>
<dbReference type="STRING" id="5098.A0A507QP45"/>
<dbReference type="InterPro" id="IPR000330">
    <property type="entry name" value="SNF2_N"/>
</dbReference>
<evidence type="ECO:0000259" key="13">
    <source>
        <dbReference type="PROSITE" id="PS50089"/>
    </source>
</evidence>
<keyword evidence="8" id="KW-0862">Zinc</keyword>
<dbReference type="CDD" id="cd18008">
    <property type="entry name" value="DEXDc_SHPRH-like"/>
    <property type="match status" value="1"/>
</dbReference>
<evidence type="ECO:0000256" key="6">
    <source>
        <dbReference type="ARBA" id="ARBA00022801"/>
    </source>
</evidence>
<dbReference type="Gene3D" id="3.30.40.10">
    <property type="entry name" value="Zinc/RING finger domain, C3HC4 (zinc finger)"/>
    <property type="match status" value="1"/>
</dbReference>
<evidence type="ECO:0000256" key="8">
    <source>
        <dbReference type="ARBA" id="ARBA00022833"/>
    </source>
</evidence>
<dbReference type="InterPro" id="IPR014001">
    <property type="entry name" value="Helicase_ATP-bd"/>
</dbReference>
<evidence type="ECO:0000256" key="12">
    <source>
        <dbReference type="SAM" id="MobiDB-lite"/>
    </source>
</evidence>
<evidence type="ECO:0008006" key="18">
    <source>
        <dbReference type="Google" id="ProtNLM"/>
    </source>
</evidence>
<evidence type="ECO:0000256" key="1">
    <source>
        <dbReference type="ARBA" id="ARBA00004123"/>
    </source>
</evidence>
<evidence type="ECO:0000256" key="7">
    <source>
        <dbReference type="ARBA" id="ARBA00022806"/>
    </source>
</evidence>
<dbReference type="SMART" id="SM00487">
    <property type="entry name" value="DEXDc"/>
    <property type="match status" value="1"/>
</dbReference>
<dbReference type="PROSITE" id="PS51192">
    <property type="entry name" value="HELICASE_ATP_BIND_1"/>
    <property type="match status" value="1"/>
</dbReference>
<evidence type="ECO:0000256" key="3">
    <source>
        <dbReference type="ARBA" id="ARBA00022723"/>
    </source>
</evidence>
<keyword evidence="3" id="KW-0479">Metal-binding</keyword>
<dbReference type="InterPro" id="IPR001841">
    <property type="entry name" value="Znf_RING"/>
</dbReference>
<evidence type="ECO:0000256" key="5">
    <source>
        <dbReference type="ARBA" id="ARBA00022771"/>
    </source>
</evidence>
<dbReference type="PANTHER" id="PTHR45626">
    <property type="entry name" value="TRANSCRIPTION TERMINATION FACTOR 2-RELATED"/>
    <property type="match status" value="1"/>
</dbReference>
<dbReference type="PANTHER" id="PTHR45626:SF11">
    <property type="entry name" value="FAMILY HELICASE, PUTATIVE (AFU_ORTHOLOGUE AFUA_5G06590)-RELATED"/>
    <property type="match status" value="1"/>
</dbReference>
<feature type="domain" description="RING-type" evidence="13">
    <location>
        <begin position="687"/>
        <end position="725"/>
    </location>
</feature>
<dbReference type="InterPro" id="IPR050628">
    <property type="entry name" value="SNF2_RAD54_helicase_TF"/>
</dbReference>
<organism evidence="16 17">
    <name type="scientific">Monascus purpureus</name>
    <name type="common">Red mold</name>
    <name type="synonym">Monascus anka</name>
    <dbReference type="NCBI Taxonomy" id="5098"/>
    <lineage>
        <taxon>Eukaryota</taxon>
        <taxon>Fungi</taxon>
        <taxon>Dikarya</taxon>
        <taxon>Ascomycota</taxon>
        <taxon>Pezizomycotina</taxon>
        <taxon>Eurotiomycetes</taxon>
        <taxon>Eurotiomycetidae</taxon>
        <taxon>Eurotiales</taxon>
        <taxon>Aspergillaceae</taxon>
        <taxon>Monascus</taxon>
    </lineage>
</organism>
<dbReference type="InterPro" id="IPR027417">
    <property type="entry name" value="P-loop_NTPase"/>
</dbReference>
<evidence type="ECO:0000313" key="16">
    <source>
        <dbReference type="EMBL" id="TQB68874.1"/>
    </source>
</evidence>
<dbReference type="GO" id="GO:0003676">
    <property type="term" value="F:nucleic acid binding"/>
    <property type="evidence" value="ECO:0007669"/>
    <property type="project" value="InterPro"/>
</dbReference>
<reference evidence="16 17" key="1">
    <citation type="submission" date="2019-06" db="EMBL/GenBank/DDBJ databases">
        <title>Wine fermentation using esterase from Monascus purpureus.</title>
        <authorList>
            <person name="Geng C."/>
            <person name="Zhang Y."/>
        </authorList>
    </citation>
    <scope>NUCLEOTIDE SEQUENCE [LARGE SCALE GENOMIC DNA]</scope>
    <source>
        <strain evidence="16">HQ1</strain>
    </source>
</reference>
<dbReference type="AlphaFoldDB" id="A0A507QP45"/>
<feature type="region of interest" description="Disordered" evidence="12">
    <location>
        <begin position="735"/>
        <end position="754"/>
    </location>
</feature>
<dbReference type="Gene3D" id="3.40.50.10810">
    <property type="entry name" value="Tandem AAA-ATPase domain"/>
    <property type="match status" value="1"/>
</dbReference>
<keyword evidence="4" id="KW-0547">Nucleotide-binding</keyword>
<keyword evidence="6" id="KW-0378">Hydrolase</keyword>